<accession>A0ACC0JS45</accession>
<keyword evidence="2" id="KW-1185">Reference proteome</keyword>
<evidence type="ECO:0000313" key="1">
    <source>
        <dbReference type="EMBL" id="KAI8426986.1"/>
    </source>
</evidence>
<dbReference type="Proteomes" id="UP001064048">
    <property type="component" value="Chromosome 26"/>
</dbReference>
<protein>
    <submittedName>
        <fullName evidence="1">Uncharacterized protein</fullName>
    </submittedName>
</protein>
<dbReference type="EMBL" id="CM046126">
    <property type="protein sequence ID" value="KAI8426986.1"/>
    <property type="molecule type" value="Genomic_DNA"/>
</dbReference>
<comment type="caution">
    <text evidence="1">The sequence shown here is derived from an EMBL/GenBank/DDBJ whole genome shotgun (WGS) entry which is preliminary data.</text>
</comment>
<proteinExistence type="predicted"/>
<organism evidence="1 2">
    <name type="scientific">Choristoneura fumiferana</name>
    <name type="common">Spruce budworm moth</name>
    <name type="synonym">Archips fumiferana</name>
    <dbReference type="NCBI Taxonomy" id="7141"/>
    <lineage>
        <taxon>Eukaryota</taxon>
        <taxon>Metazoa</taxon>
        <taxon>Ecdysozoa</taxon>
        <taxon>Arthropoda</taxon>
        <taxon>Hexapoda</taxon>
        <taxon>Insecta</taxon>
        <taxon>Pterygota</taxon>
        <taxon>Neoptera</taxon>
        <taxon>Endopterygota</taxon>
        <taxon>Lepidoptera</taxon>
        <taxon>Glossata</taxon>
        <taxon>Ditrysia</taxon>
        <taxon>Tortricoidea</taxon>
        <taxon>Tortricidae</taxon>
        <taxon>Tortricinae</taxon>
        <taxon>Choristoneura</taxon>
    </lineage>
</organism>
<evidence type="ECO:0000313" key="2">
    <source>
        <dbReference type="Proteomes" id="UP001064048"/>
    </source>
</evidence>
<sequence>MNADLGDLGDIEPDQEAEPEEKEKTVCARLVFTQEQEDDLREAFNLLDYNGEGKIKAEDFRVAIKALDIEDLTLEEKCENLMTAVVETRKRFGQKCVDYQHKTARVENQLLQLRLESFSNYECKRKNPLPDLGIDDVALNIEDIKAEIMEKQIRIENLCKRLNNTQEVLLQLKNDNIAKKMHQPVTIESLMARAKEKQQKPMC</sequence>
<gene>
    <name evidence="1" type="ORF">MSG28_014640</name>
</gene>
<name>A0ACC0JS45_CHOFU</name>
<reference evidence="1 2" key="1">
    <citation type="journal article" date="2022" name="Genome Biol. Evol.">
        <title>The Spruce Budworm Genome: Reconstructing the Evolutionary History of Antifreeze Proteins.</title>
        <authorList>
            <person name="Beliveau C."/>
            <person name="Gagne P."/>
            <person name="Picq S."/>
            <person name="Vernygora O."/>
            <person name="Keeling C.I."/>
            <person name="Pinkney K."/>
            <person name="Doucet D."/>
            <person name="Wen F."/>
            <person name="Johnston J.S."/>
            <person name="Maaroufi H."/>
            <person name="Boyle B."/>
            <person name="Laroche J."/>
            <person name="Dewar K."/>
            <person name="Juretic N."/>
            <person name="Blackburn G."/>
            <person name="Nisole A."/>
            <person name="Brunet B."/>
            <person name="Brandao M."/>
            <person name="Lumley L."/>
            <person name="Duan J."/>
            <person name="Quan G."/>
            <person name="Lucarotti C.J."/>
            <person name="Roe A.D."/>
            <person name="Sperling F.A.H."/>
            <person name="Levesque R.C."/>
            <person name="Cusson M."/>
        </authorList>
    </citation>
    <scope>NUCLEOTIDE SEQUENCE [LARGE SCALE GENOMIC DNA]</scope>
    <source>
        <strain evidence="1">Glfc:IPQL:Cfum</strain>
    </source>
</reference>